<evidence type="ECO:0000256" key="7">
    <source>
        <dbReference type="SAM" id="MobiDB-lite"/>
    </source>
</evidence>
<dbReference type="GO" id="GO:0016780">
    <property type="term" value="F:phosphotransferase activity, for other substituted phosphate groups"/>
    <property type="evidence" value="ECO:0007669"/>
    <property type="project" value="TreeGrafter"/>
</dbReference>
<feature type="transmembrane region" description="Helical" evidence="8">
    <location>
        <begin position="341"/>
        <end position="363"/>
    </location>
</feature>
<evidence type="ECO:0000256" key="6">
    <source>
        <dbReference type="ARBA" id="ARBA00023136"/>
    </source>
</evidence>
<comment type="subcellular location">
    <subcellularLocation>
        <location evidence="1">Membrane</location>
        <topology evidence="1">Multi-pass membrane protein</topology>
    </subcellularLocation>
</comment>
<dbReference type="PANTHER" id="PTHR30576:SF0">
    <property type="entry name" value="UNDECAPRENYL-PHOSPHATE N-ACETYLGALACTOSAMINYL 1-PHOSPHATE TRANSFERASE-RELATED"/>
    <property type="match status" value="1"/>
</dbReference>
<feature type="transmembrane region" description="Helical" evidence="8">
    <location>
        <begin position="167"/>
        <end position="189"/>
    </location>
</feature>
<dbReference type="InParanoid" id="A0A3N1HML9"/>
<dbReference type="EMBL" id="RJKN01000003">
    <property type="protein sequence ID" value="ROP43706.1"/>
    <property type="molecule type" value="Genomic_DNA"/>
</dbReference>
<comment type="similarity">
    <text evidence="2">Belongs to the bacterial sugar transferase family.</text>
</comment>
<feature type="transmembrane region" description="Helical" evidence="8">
    <location>
        <begin position="83"/>
        <end position="101"/>
    </location>
</feature>
<organism evidence="10 11">
    <name type="scientific">Pseudokineococcus lusitanus</name>
    <dbReference type="NCBI Taxonomy" id="763993"/>
    <lineage>
        <taxon>Bacteria</taxon>
        <taxon>Bacillati</taxon>
        <taxon>Actinomycetota</taxon>
        <taxon>Actinomycetes</taxon>
        <taxon>Kineosporiales</taxon>
        <taxon>Kineosporiaceae</taxon>
        <taxon>Pseudokineococcus</taxon>
    </lineage>
</organism>
<evidence type="ECO:0000256" key="3">
    <source>
        <dbReference type="ARBA" id="ARBA00022679"/>
    </source>
</evidence>
<evidence type="ECO:0000256" key="2">
    <source>
        <dbReference type="ARBA" id="ARBA00006464"/>
    </source>
</evidence>
<feature type="region of interest" description="Disordered" evidence="7">
    <location>
        <begin position="1"/>
        <end position="21"/>
    </location>
</feature>
<keyword evidence="5 8" id="KW-1133">Transmembrane helix</keyword>
<dbReference type="SUPFAM" id="SSF51735">
    <property type="entry name" value="NAD(P)-binding Rossmann-fold domains"/>
    <property type="match status" value="1"/>
</dbReference>
<comment type="caution">
    <text evidence="10">The sequence shown here is derived from an EMBL/GenBank/DDBJ whole genome shotgun (WGS) entry which is preliminary data.</text>
</comment>
<dbReference type="RefSeq" id="WP_123379417.1">
    <property type="nucleotide sequence ID" value="NZ_RJKN01000003.1"/>
</dbReference>
<dbReference type="OrthoDB" id="9808602at2"/>
<dbReference type="InterPro" id="IPR003362">
    <property type="entry name" value="Bact_transf"/>
</dbReference>
<dbReference type="InterPro" id="IPR017475">
    <property type="entry name" value="EPS_sugar_tfrase"/>
</dbReference>
<dbReference type="Gene3D" id="3.40.50.720">
    <property type="entry name" value="NAD(P)-binding Rossmann-like Domain"/>
    <property type="match status" value="1"/>
</dbReference>
<protein>
    <submittedName>
        <fullName evidence="10">Undecaprenyl-phosphate glucose phosphotransferase</fullName>
    </submittedName>
</protein>
<evidence type="ECO:0000256" key="4">
    <source>
        <dbReference type="ARBA" id="ARBA00022692"/>
    </source>
</evidence>
<dbReference type="Pfam" id="PF02397">
    <property type="entry name" value="Bac_transf"/>
    <property type="match status" value="1"/>
</dbReference>
<dbReference type="InterPro" id="IPR036291">
    <property type="entry name" value="NAD(P)-bd_dom_sf"/>
</dbReference>
<feature type="domain" description="Bacterial sugar transferase" evidence="9">
    <location>
        <begin position="335"/>
        <end position="516"/>
    </location>
</feature>
<dbReference type="Proteomes" id="UP000276232">
    <property type="component" value="Unassembled WGS sequence"/>
</dbReference>
<keyword evidence="3 10" id="KW-0808">Transferase</keyword>
<feature type="transmembrane region" description="Helical" evidence="8">
    <location>
        <begin position="107"/>
        <end position="125"/>
    </location>
</feature>
<gene>
    <name evidence="10" type="ORF">EDC03_1300</name>
</gene>
<keyword evidence="11" id="KW-1185">Reference proteome</keyword>
<evidence type="ECO:0000313" key="11">
    <source>
        <dbReference type="Proteomes" id="UP000276232"/>
    </source>
</evidence>
<proteinExistence type="inferred from homology"/>
<accession>A0A3N1HML9</accession>
<evidence type="ECO:0000256" key="5">
    <source>
        <dbReference type="ARBA" id="ARBA00022989"/>
    </source>
</evidence>
<dbReference type="GO" id="GO:0016020">
    <property type="term" value="C:membrane"/>
    <property type="evidence" value="ECO:0007669"/>
    <property type="project" value="UniProtKB-SubCell"/>
</dbReference>
<evidence type="ECO:0000256" key="8">
    <source>
        <dbReference type="SAM" id="Phobius"/>
    </source>
</evidence>
<feature type="transmembrane region" description="Helical" evidence="8">
    <location>
        <begin position="137"/>
        <end position="161"/>
    </location>
</feature>
<keyword evidence="6 8" id="KW-0472">Membrane</keyword>
<sequence length="521" mass="56633">MAEPASPTPGHHRDGGPVAAGGVDRVVAPRATDIPGPRTRAATRLALVTERGGDGRPATDVGNILAAAAATGTRRRRRISRTTALVVAVDVVVVVAAALAVELHSLMTVLTALLLVFARTTLGLYRRRLGLSVLDELPQVAQSAVATLGVASISVVLWGSAQLLEPTVVFLTLFVVASTLLRVVLYGALRRRLRRDPRTRRRTLVLGAGSVGTELVAAMLRHPERGLLPVGFIDGHSGNRASAVADVPVLLEDESRLHEAIVEHDVEVVVVAYSSSPEAEVVDSVIVAASHGCEVLVVPRLFELQHDGPDVESLRGLPLVRLRTDVRSSPTWLVKTVVDRAVAAVALLLLAPVMLAVAAAVVIDSGFPVLFRQERVGVWSRPITVLKFRSMRPANEEESRTNWNIANDSRVSPIGKFLRKTSLDELPQLFNILRGDMSVVGPRPERPTFVEQFSRDHERYWARHRVPVGLTGWSQVNGLRGDTSIQDRARYDNYYIANWSLWLDIKIVLLTLREVLRGGGA</sequence>
<dbReference type="PANTHER" id="PTHR30576">
    <property type="entry name" value="COLANIC BIOSYNTHESIS UDP-GLUCOSE LIPID CARRIER TRANSFERASE"/>
    <property type="match status" value="1"/>
</dbReference>
<dbReference type="NCBIfam" id="TIGR03025">
    <property type="entry name" value="EPS_sugtrans"/>
    <property type="match status" value="1"/>
</dbReference>
<dbReference type="Pfam" id="PF13727">
    <property type="entry name" value="CoA_binding_3"/>
    <property type="match status" value="1"/>
</dbReference>
<keyword evidence="4 8" id="KW-0812">Transmembrane</keyword>
<name>A0A3N1HML9_9ACTN</name>
<evidence type="ECO:0000313" key="10">
    <source>
        <dbReference type="EMBL" id="ROP43706.1"/>
    </source>
</evidence>
<dbReference type="AlphaFoldDB" id="A0A3N1HML9"/>
<evidence type="ECO:0000256" key="1">
    <source>
        <dbReference type="ARBA" id="ARBA00004141"/>
    </source>
</evidence>
<reference evidence="10 11" key="1">
    <citation type="journal article" date="2015" name="Stand. Genomic Sci.">
        <title>Genomic Encyclopedia of Bacterial and Archaeal Type Strains, Phase III: the genomes of soil and plant-associated and newly described type strains.</title>
        <authorList>
            <person name="Whitman W.B."/>
            <person name="Woyke T."/>
            <person name="Klenk H.P."/>
            <person name="Zhou Y."/>
            <person name="Lilburn T.G."/>
            <person name="Beck B.J."/>
            <person name="De Vos P."/>
            <person name="Vandamme P."/>
            <person name="Eisen J.A."/>
            <person name="Garrity G."/>
            <person name="Hugenholtz P."/>
            <person name="Kyrpides N.C."/>
        </authorList>
    </citation>
    <scope>NUCLEOTIDE SEQUENCE [LARGE SCALE GENOMIC DNA]</scope>
    <source>
        <strain evidence="10 11">CECT 7306</strain>
    </source>
</reference>
<evidence type="ECO:0000259" key="9">
    <source>
        <dbReference type="Pfam" id="PF02397"/>
    </source>
</evidence>